<evidence type="ECO:0000256" key="1">
    <source>
        <dbReference type="SAM" id="SignalP"/>
    </source>
</evidence>
<proteinExistence type="predicted"/>
<dbReference type="EMBL" id="BMAW01107935">
    <property type="protein sequence ID" value="GFT31483.1"/>
    <property type="molecule type" value="Genomic_DNA"/>
</dbReference>
<comment type="caution">
    <text evidence="2">The sequence shown here is derived from an EMBL/GenBank/DDBJ whole genome shotgun (WGS) entry which is preliminary data.</text>
</comment>
<reference evidence="2" key="1">
    <citation type="submission" date="2020-08" db="EMBL/GenBank/DDBJ databases">
        <title>Multicomponent nature underlies the extraordinary mechanical properties of spider dragline silk.</title>
        <authorList>
            <person name="Kono N."/>
            <person name="Nakamura H."/>
            <person name="Mori M."/>
            <person name="Yoshida Y."/>
            <person name="Ohtoshi R."/>
            <person name="Malay A.D."/>
            <person name="Moran D.A.P."/>
            <person name="Tomita M."/>
            <person name="Numata K."/>
            <person name="Arakawa K."/>
        </authorList>
    </citation>
    <scope>NUCLEOTIDE SEQUENCE</scope>
</reference>
<dbReference type="AlphaFoldDB" id="A0A8X6TLF1"/>
<name>A0A8X6TLF1_NEPPI</name>
<feature type="chain" id="PRO_5036499779" description="Secreted protein" evidence="1">
    <location>
        <begin position="22"/>
        <end position="72"/>
    </location>
</feature>
<gene>
    <name evidence="2" type="ORF">NPIL_427991</name>
</gene>
<keyword evidence="1" id="KW-0732">Signal</keyword>
<evidence type="ECO:0008006" key="4">
    <source>
        <dbReference type="Google" id="ProtNLM"/>
    </source>
</evidence>
<protein>
    <recommendedName>
        <fullName evidence="4">Secreted protein</fullName>
    </recommendedName>
</protein>
<accession>A0A8X6TLF1</accession>
<evidence type="ECO:0000313" key="3">
    <source>
        <dbReference type="Proteomes" id="UP000887013"/>
    </source>
</evidence>
<evidence type="ECO:0000313" key="2">
    <source>
        <dbReference type="EMBL" id="GFT31483.1"/>
    </source>
</evidence>
<keyword evidence="3" id="KW-1185">Reference proteome</keyword>
<sequence>MYFLPFSCALTNALLIVDGLADLLGVSPLSPSGAPEKRSSVWKPLDDSRALDLFLRLPGLVICFRFSKCRPP</sequence>
<dbReference type="Proteomes" id="UP000887013">
    <property type="component" value="Unassembled WGS sequence"/>
</dbReference>
<organism evidence="2 3">
    <name type="scientific">Nephila pilipes</name>
    <name type="common">Giant wood spider</name>
    <name type="synonym">Nephila maculata</name>
    <dbReference type="NCBI Taxonomy" id="299642"/>
    <lineage>
        <taxon>Eukaryota</taxon>
        <taxon>Metazoa</taxon>
        <taxon>Ecdysozoa</taxon>
        <taxon>Arthropoda</taxon>
        <taxon>Chelicerata</taxon>
        <taxon>Arachnida</taxon>
        <taxon>Araneae</taxon>
        <taxon>Araneomorphae</taxon>
        <taxon>Entelegynae</taxon>
        <taxon>Araneoidea</taxon>
        <taxon>Nephilidae</taxon>
        <taxon>Nephila</taxon>
    </lineage>
</organism>
<feature type="signal peptide" evidence="1">
    <location>
        <begin position="1"/>
        <end position="21"/>
    </location>
</feature>